<protein>
    <submittedName>
        <fullName evidence="1">Uncharacterized protein</fullName>
    </submittedName>
</protein>
<dbReference type="EMBL" id="BGZK01001400">
    <property type="protein sequence ID" value="GBP79087.1"/>
    <property type="molecule type" value="Genomic_DNA"/>
</dbReference>
<comment type="caution">
    <text evidence="1">The sequence shown here is derived from an EMBL/GenBank/DDBJ whole genome shotgun (WGS) entry which is preliminary data.</text>
</comment>
<dbReference type="AlphaFoldDB" id="A0A4C1YXF5"/>
<proteinExistence type="predicted"/>
<gene>
    <name evidence="1" type="ORF">EVAR_103512_1</name>
</gene>
<evidence type="ECO:0000313" key="1">
    <source>
        <dbReference type="EMBL" id="GBP79087.1"/>
    </source>
</evidence>
<evidence type="ECO:0000313" key="2">
    <source>
        <dbReference type="Proteomes" id="UP000299102"/>
    </source>
</evidence>
<organism evidence="1 2">
    <name type="scientific">Eumeta variegata</name>
    <name type="common">Bagworm moth</name>
    <name type="synonym">Eumeta japonica</name>
    <dbReference type="NCBI Taxonomy" id="151549"/>
    <lineage>
        <taxon>Eukaryota</taxon>
        <taxon>Metazoa</taxon>
        <taxon>Ecdysozoa</taxon>
        <taxon>Arthropoda</taxon>
        <taxon>Hexapoda</taxon>
        <taxon>Insecta</taxon>
        <taxon>Pterygota</taxon>
        <taxon>Neoptera</taxon>
        <taxon>Endopterygota</taxon>
        <taxon>Lepidoptera</taxon>
        <taxon>Glossata</taxon>
        <taxon>Ditrysia</taxon>
        <taxon>Tineoidea</taxon>
        <taxon>Psychidae</taxon>
        <taxon>Oiketicinae</taxon>
        <taxon>Eumeta</taxon>
    </lineage>
</organism>
<sequence length="88" mass="9281">MSRIVHTPACRPAAFGEAITVVQLHSVADPVMPSSGGLLSEFQPHTTHAYGCEVVRVDVRGQGYVTNCISGPAAPPPAPLYARRTVIV</sequence>
<dbReference type="Proteomes" id="UP000299102">
    <property type="component" value="Unassembled WGS sequence"/>
</dbReference>
<accession>A0A4C1YXF5</accession>
<reference evidence="1 2" key="1">
    <citation type="journal article" date="2019" name="Commun. Biol.">
        <title>The bagworm genome reveals a unique fibroin gene that provides high tensile strength.</title>
        <authorList>
            <person name="Kono N."/>
            <person name="Nakamura H."/>
            <person name="Ohtoshi R."/>
            <person name="Tomita M."/>
            <person name="Numata K."/>
            <person name="Arakawa K."/>
        </authorList>
    </citation>
    <scope>NUCLEOTIDE SEQUENCE [LARGE SCALE GENOMIC DNA]</scope>
</reference>
<keyword evidence="2" id="KW-1185">Reference proteome</keyword>
<name>A0A4C1YXF5_EUMVA</name>